<dbReference type="InterPro" id="IPR001943">
    <property type="entry name" value="UVR_dom"/>
</dbReference>
<dbReference type="Pfam" id="PF01541">
    <property type="entry name" value="GIY-YIG"/>
    <property type="match status" value="1"/>
</dbReference>
<name>A0A0D8JB54_9BACT</name>
<dbReference type="GO" id="GO:0003677">
    <property type="term" value="F:DNA binding"/>
    <property type="evidence" value="ECO:0007669"/>
    <property type="project" value="UniProtKB-UniRule"/>
</dbReference>
<comment type="subunit">
    <text evidence="7">Interacts with UvrB in an incision complex.</text>
</comment>
<dbReference type="Gene3D" id="3.40.1440.10">
    <property type="entry name" value="GIY-YIG endonuclease"/>
    <property type="match status" value="1"/>
</dbReference>
<dbReference type="AlphaFoldDB" id="A0A0D8JB54"/>
<dbReference type="CDD" id="cd10434">
    <property type="entry name" value="GIY-YIG_UvrC_Cho"/>
    <property type="match status" value="1"/>
</dbReference>
<dbReference type="Gene3D" id="1.10.150.20">
    <property type="entry name" value="5' to 3' exonuclease, C-terminal subdomain"/>
    <property type="match status" value="1"/>
</dbReference>
<dbReference type="SUPFAM" id="SSF46600">
    <property type="entry name" value="C-terminal UvrC-binding domain of UvrB"/>
    <property type="match status" value="1"/>
</dbReference>
<dbReference type="Pfam" id="PF22920">
    <property type="entry name" value="UvrC_RNaseH"/>
    <property type="match status" value="1"/>
</dbReference>
<evidence type="ECO:0000256" key="3">
    <source>
        <dbReference type="ARBA" id="ARBA00022769"/>
    </source>
</evidence>
<keyword evidence="5 7" id="KW-0234">DNA repair</keyword>
<evidence type="ECO:0000259" key="8">
    <source>
        <dbReference type="PROSITE" id="PS50151"/>
    </source>
</evidence>
<accession>A0A0D8JB54</accession>
<dbReference type="SUPFAM" id="SSF47781">
    <property type="entry name" value="RuvA domain 2-like"/>
    <property type="match status" value="1"/>
</dbReference>
<dbReference type="PANTHER" id="PTHR30562:SF1">
    <property type="entry name" value="UVRABC SYSTEM PROTEIN C"/>
    <property type="match status" value="1"/>
</dbReference>
<dbReference type="InterPro" id="IPR038476">
    <property type="entry name" value="UvrC_RNase_H_dom_sf"/>
</dbReference>
<dbReference type="Proteomes" id="UP000032544">
    <property type="component" value="Unassembled WGS sequence"/>
</dbReference>
<keyword evidence="3 7" id="KW-0228">DNA excision</keyword>
<proteinExistence type="inferred from homology"/>
<comment type="caution">
    <text evidence="11">The sequence shown here is derived from an EMBL/GenBank/DDBJ whole genome shotgun (WGS) entry which is preliminary data.</text>
</comment>
<feature type="domain" description="UVR" evidence="8">
    <location>
        <begin position="205"/>
        <end position="240"/>
    </location>
</feature>
<dbReference type="InterPro" id="IPR050066">
    <property type="entry name" value="UvrABC_protein_C"/>
</dbReference>
<dbReference type="EMBL" id="JRHC01000001">
    <property type="protein sequence ID" value="KJF44152.1"/>
    <property type="molecule type" value="Genomic_DNA"/>
</dbReference>
<dbReference type="FunFam" id="3.40.1440.10:FF:000001">
    <property type="entry name" value="UvrABC system protein C"/>
    <property type="match status" value="1"/>
</dbReference>
<keyword evidence="6 7" id="KW-0742">SOS response</keyword>
<evidence type="ECO:0000259" key="9">
    <source>
        <dbReference type="PROSITE" id="PS50164"/>
    </source>
</evidence>
<dbReference type="Gene3D" id="4.10.860.10">
    <property type="entry name" value="UVR domain"/>
    <property type="match status" value="1"/>
</dbReference>
<comment type="function">
    <text evidence="7">The UvrABC repair system catalyzes the recognition and processing of DNA lesions. UvrC both incises the 5' and 3' sides of the lesion. The N-terminal half is responsible for the 3' incision and the C-terminal half is responsible for the 5' incision.</text>
</comment>
<evidence type="ECO:0000256" key="5">
    <source>
        <dbReference type="ARBA" id="ARBA00023204"/>
    </source>
</evidence>
<comment type="similarity">
    <text evidence="7">Belongs to the UvrC family.</text>
</comment>
<comment type="subcellular location">
    <subcellularLocation>
        <location evidence="7">Cytoplasm</location>
    </subcellularLocation>
</comment>
<evidence type="ECO:0000259" key="10">
    <source>
        <dbReference type="PROSITE" id="PS50165"/>
    </source>
</evidence>
<dbReference type="GO" id="GO:0005737">
    <property type="term" value="C:cytoplasm"/>
    <property type="evidence" value="ECO:0007669"/>
    <property type="project" value="UniProtKB-SubCell"/>
</dbReference>
<dbReference type="PROSITE" id="PS50151">
    <property type="entry name" value="UVR"/>
    <property type="match status" value="1"/>
</dbReference>
<evidence type="ECO:0000256" key="2">
    <source>
        <dbReference type="ARBA" id="ARBA00022763"/>
    </source>
</evidence>
<dbReference type="InterPro" id="IPR036876">
    <property type="entry name" value="UVR_dom_sf"/>
</dbReference>
<keyword evidence="2 7" id="KW-0227">DNA damage</keyword>
<keyword evidence="12" id="KW-1185">Reference proteome</keyword>
<protein>
    <recommendedName>
        <fullName evidence="7">UvrABC system protein C</fullName>
        <shortName evidence="7">Protein UvrC</shortName>
    </recommendedName>
    <alternativeName>
        <fullName evidence="7">Excinuclease ABC subunit C</fullName>
    </alternativeName>
</protein>
<evidence type="ECO:0000256" key="1">
    <source>
        <dbReference type="ARBA" id="ARBA00022490"/>
    </source>
</evidence>
<evidence type="ECO:0000256" key="4">
    <source>
        <dbReference type="ARBA" id="ARBA00022881"/>
    </source>
</evidence>
<feature type="domain" description="GIY-YIG" evidence="9">
    <location>
        <begin position="13"/>
        <end position="91"/>
    </location>
</feature>
<dbReference type="SMART" id="SM00465">
    <property type="entry name" value="GIYc"/>
    <property type="match status" value="1"/>
</dbReference>
<evidence type="ECO:0000313" key="11">
    <source>
        <dbReference type="EMBL" id="KJF44152.1"/>
    </source>
</evidence>
<dbReference type="SUPFAM" id="SSF82771">
    <property type="entry name" value="GIY-YIG endonuclease"/>
    <property type="match status" value="1"/>
</dbReference>
<dbReference type="InterPro" id="IPR001162">
    <property type="entry name" value="UvrC_RNase_H_dom"/>
</dbReference>
<dbReference type="Gene3D" id="3.30.420.340">
    <property type="entry name" value="UvrC, RNAse H endonuclease domain"/>
    <property type="match status" value="1"/>
</dbReference>
<dbReference type="HAMAP" id="MF_00203">
    <property type="entry name" value="UvrC"/>
    <property type="match status" value="1"/>
</dbReference>
<reference evidence="11 12" key="1">
    <citation type="submission" date="2014-09" db="EMBL/GenBank/DDBJ databases">
        <title>Draft Genome Sequence of Draconibacterium sp. JN14CK-3.</title>
        <authorList>
            <person name="Dong C."/>
            <person name="Lai Q."/>
            <person name="Shao Z."/>
        </authorList>
    </citation>
    <scope>NUCLEOTIDE SEQUENCE [LARGE SCALE GENOMIC DNA]</scope>
    <source>
        <strain evidence="11 12">JN14CK-3</strain>
    </source>
</reference>
<dbReference type="PATRIC" id="fig|1544798.3.peg.216"/>
<organism evidence="11 12">
    <name type="scientific">Draconibacterium sediminis</name>
    <dbReference type="NCBI Taxonomy" id="1544798"/>
    <lineage>
        <taxon>Bacteria</taxon>
        <taxon>Pseudomonadati</taxon>
        <taxon>Bacteroidota</taxon>
        <taxon>Bacteroidia</taxon>
        <taxon>Marinilabiliales</taxon>
        <taxon>Prolixibacteraceae</taxon>
        <taxon>Draconibacterium</taxon>
    </lineage>
</organism>
<dbReference type="InterPro" id="IPR047296">
    <property type="entry name" value="GIY-YIG_UvrC_Cho"/>
</dbReference>
<dbReference type="GO" id="GO:0009381">
    <property type="term" value="F:excinuclease ABC activity"/>
    <property type="evidence" value="ECO:0007669"/>
    <property type="project" value="UniProtKB-UniRule"/>
</dbReference>
<dbReference type="PANTHER" id="PTHR30562">
    <property type="entry name" value="UVRC/OXIDOREDUCTASE"/>
    <property type="match status" value="1"/>
</dbReference>
<dbReference type="InterPro" id="IPR000305">
    <property type="entry name" value="GIY-YIG_endonuc"/>
</dbReference>
<dbReference type="GO" id="GO:0009432">
    <property type="term" value="P:SOS response"/>
    <property type="evidence" value="ECO:0007669"/>
    <property type="project" value="UniProtKB-UniRule"/>
</dbReference>
<dbReference type="PROSITE" id="PS50164">
    <property type="entry name" value="GIY_YIG"/>
    <property type="match status" value="1"/>
</dbReference>
<dbReference type="InterPro" id="IPR004791">
    <property type="entry name" value="UvrC"/>
</dbReference>
<dbReference type="GO" id="GO:0009380">
    <property type="term" value="C:excinuclease repair complex"/>
    <property type="evidence" value="ECO:0007669"/>
    <property type="project" value="InterPro"/>
</dbReference>
<dbReference type="InterPro" id="IPR010994">
    <property type="entry name" value="RuvA_2-like"/>
</dbReference>
<keyword evidence="4 7" id="KW-0267">Excision nuclease</keyword>
<dbReference type="Pfam" id="PF08459">
    <property type="entry name" value="UvrC_RNaseH_dom"/>
    <property type="match status" value="1"/>
</dbReference>
<feature type="domain" description="UvrC family homology region profile" evidence="10">
    <location>
        <begin position="260"/>
        <end position="475"/>
    </location>
</feature>
<evidence type="ECO:0000313" key="12">
    <source>
        <dbReference type="Proteomes" id="UP000032544"/>
    </source>
</evidence>
<dbReference type="PROSITE" id="PS50165">
    <property type="entry name" value="UVRC"/>
    <property type="match status" value="1"/>
</dbReference>
<dbReference type="OrthoDB" id="9804933at2"/>
<evidence type="ECO:0000256" key="6">
    <source>
        <dbReference type="ARBA" id="ARBA00023236"/>
    </source>
</evidence>
<keyword evidence="1 7" id="KW-0963">Cytoplasm</keyword>
<dbReference type="NCBIfam" id="TIGR00194">
    <property type="entry name" value="uvrC"/>
    <property type="match status" value="1"/>
</dbReference>
<dbReference type="InterPro" id="IPR035901">
    <property type="entry name" value="GIY-YIG_endonuc_sf"/>
</dbReference>
<dbReference type="GO" id="GO:0006289">
    <property type="term" value="P:nucleotide-excision repair"/>
    <property type="evidence" value="ECO:0007669"/>
    <property type="project" value="UniProtKB-UniRule"/>
</dbReference>
<gene>
    <name evidence="7" type="primary">uvrC</name>
    <name evidence="11" type="ORF">LH29_01065</name>
</gene>
<evidence type="ECO:0000256" key="7">
    <source>
        <dbReference type="HAMAP-Rule" id="MF_00203"/>
    </source>
</evidence>
<sequence length="598" mass="69089">MDHLKTLISVLPNKPGIYQYFDQSNTIIYIGKAKNLRKRVSSYFTKNHDHRKTALLVRNIVDIKHMVVESEQDALLLENNLIKKYQPRYNIRLKDDKSYPWICIKNEPFPRVFKTRDLVRDGSKYFGPYTSIYTVRTLLDLFKSEYKLRTCNYNLSPENITSGKYKVCLEYHIGNCKGPCEGHVSVEKYDQGIADITDILKGNISGVIKHLEGMMAEMAENLNFEEAAAIKEKYDSLKRYQSRSTVVSPVITDVDVYSIEEDENFAFINYLKIIKGAIIQTFTLEIKKGLDENKEELLLAGIIEIRQKIFSNAREILVPFKLENVIENVTFKVPQRGEKKQLLDLSMRNAKYFRLERDKQAVLKNPKIRTDRILNTIKKDLQLKELPERIECFDNSNLQGTNPVAACVVFKNAKPAKKEYRHFNIKTVDGPNDFASMEEVVYRRYKRLKEENKPLPNLIVVDGGKGQLSATMKAMDKLELRGKITVIGIAKRLEEIYFPGDSVPLYINKNSETLKVIQHLRDEAHRFGITFHRDKRSKAFITSELGNIDGVGEKTTEKLLKDFKSVKQLKLQKLDALEASIGKAKAKVVYDYFQKERE</sequence>
<dbReference type="STRING" id="1544798.LH29_01065"/>